<dbReference type="EMBL" id="MU863880">
    <property type="protein sequence ID" value="KAK4204696.1"/>
    <property type="molecule type" value="Genomic_DNA"/>
</dbReference>
<keyword evidence="4" id="KW-1185">Reference proteome</keyword>
<dbReference type="CDD" id="cd19481">
    <property type="entry name" value="RecA-like_protease"/>
    <property type="match status" value="1"/>
</dbReference>
<dbReference type="Pfam" id="PF22942">
    <property type="entry name" value="DUF7025"/>
    <property type="match status" value="1"/>
</dbReference>
<evidence type="ECO:0000256" key="1">
    <source>
        <dbReference type="SAM" id="MobiDB-lite"/>
    </source>
</evidence>
<dbReference type="InterPro" id="IPR003959">
    <property type="entry name" value="ATPase_AAA_core"/>
</dbReference>
<dbReference type="PANTHER" id="PTHR46411:SF2">
    <property type="entry name" value="AAA+ ATPASE DOMAIN-CONTAINING PROTEIN"/>
    <property type="match status" value="1"/>
</dbReference>
<keyword evidence="3" id="KW-0378">Hydrolase</keyword>
<protein>
    <submittedName>
        <fullName evidence="3">P-loop containing nucleoside triphosphate hydrolase protein</fullName>
    </submittedName>
</protein>
<dbReference type="AlphaFoldDB" id="A0AAN7AX72"/>
<name>A0AAN7AX72_9PEZI</name>
<dbReference type="Pfam" id="PF00004">
    <property type="entry name" value="AAA"/>
    <property type="match status" value="1"/>
</dbReference>
<organism evidence="3 4">
    <name type="scientific">Triangularia verruculosa</name>
    <dbReference type="NCBI Taxonomy" id="2587418"/>
    <lineage>
        <taxon>Eukaryota</taxon>
        <taxon>Fungi</taxon>
        <taxon>Dikarya</taxon>
        <taxon>Ascomycota</taxon>
        <taxon>Pezizomycotina</taxon>
        <taxon>Sordariomycetes</taxon>
        <taxon>Sordariomycetidae</taxon>
        <taxon>Sordariales</taxon>
        <taxon>Podosporaceae</taxon>
        <taxon>Triangularia</taxon>
    </lineage>
</organism>
<dbReference type="InterPro" id="IPR056599">
    <property type="entry name" value="AAA_lid_fung"/>
</dbReference>
<dbReference type="PANTHER" id="PTHR46411">
    <property type="entry name" value="FAMILY ATPASE, PUTATIVE-RELATED"/>
    <property type="match status" value="1"/>
</dbReference>
<proteinExistence type="predicted"/>
<comment type="caution">
    <text evidence="3">The sequence shown here is derived from an EMBL/GenBank/DDBJ whole genome shotgun (WGS) entry which is preliminary data.</text>
</comment>
<feature type="compositionally biased region" description="Basic residues" evidence="1">
    <location>
        <begin position="29"/>
        <end position="40"/>
    </location>
</feature>
<dbReference type="InterPro" id="IPR054289">
    <property type="entry name" value="DUF7025"/>
</dbReference>
<reference evidence="3" key="2">
    <citation type="submission" date="2023-05" db="EMBL/GenBank/DDBJ databases">
        <authorList>
            <consortium name="Lawrence Berkeley National Laboratory"/>
            <person name="Steindorff A."/>
            <person name="Hensen N."/>
            <person name="Bonometti L."/>
            <person name="Westerberg I."/>
            <person name="Brannstrom I.O."/>
            <person name="Guillou S."/>
            <person name="Cros-Aarteil S."/>
            <person name="Calhoun S."/>
            <person name="Haridas S."/>
            <person name="Kuo A."/>
            <person name="Mondo S."/>
            <person name="Pangilinan J."/>
            <person name="Riley R."/>
            <person name="Labutti K."/>
            <person name="Andreopoulos B."/>
            <person name="Lipzen A."/>
            <person name="Chen C."/>
            <person name="Yanf M."/>
            <person name="Daum C."/>
            <person name="Ng V."/>
            <person name="Clum A."/>
            <person name="Ohm R."/>
            <person name="Martin F."/>
            <person name="Silar P."/>
            <person name="Natvig D."/>
            <person name="Lalanne C."/>
            <person name="Gautier V."/>
            <person name="Ament-Velasquez S.L."/>
            <person name="Kruys A."/>
            <person name="Hutchinson M.I."/>
            <person name="Powell A.J."/>
            <person name="Barry K."/>
            <person name="Miller A.N."/>
            <person name="Grigoriev I.V."/>
            <person name="Debuchy R."/>
            <person name="Gladieux P."/>
            <person name="Thoren M.H."/>
            <person name="Johannesson H."/>
        </authorList>
    </citation>
    <scope>NUCLEOTIDE SEQUENCE</scope>
    <source>
        <strain evidence="3">CBS 315.58</strain>
    </source>
</reference>
<feature type="domain" description="AAA+ ATPase" evidence="2">
    <location>
        <begin position="515"/>
        <end position="639"/>
    </location>
</feature>
<dbReference type="SUPFAM" id="SSF52540">
    <property type="entry name" value="P-loop containing nucleoside triphosphate hydrolases"/>
    <property type="match status" value="1"/>
</dbReference>
<accession>A0AAN7AX72</accession>
<feature type="region of interest" description="Disordered" evidence="1">
    <location>
        <begin position="1"/>
        <end position="96"/>
    </location>
</feature>
<gene>
    <name evidence="3" type="ORF">QBC40DRAFT_164217</name>
</gene>
<dbReference type="Gene3D" id="3.40.50.300">
    <property type="entry name" value="P-loop containing nucleotide triphosphate hydrolases"/>
    <property type="match status" value="1"/>
</dbReference>
<evidence type="ECO:0000259" key="2">
    <source>
        <dbReference type="SMART" id="SM00382"/>
    </source>
</evidence>
<reference evidence="3" key="1">
    <citation type="journal article" date="2023" name="Mol. Phylogenet. Evol.">
        <title>Genome-scale phylogeny and comparative genomics of the fungal order Sordariales.</title>
        <authorList>
            <person name="Hensen N."/>
            <person name="Bonometti L."/>
            <person name="Westerberg I."/>
            <person name="Brannstrom I.O."/>
            <person name="Guillou S."/>
            <person name="Cros-Aarteil S."/>
            <person name="Calhoun S."/>
            <person name="Haridas S."/>
            <person name="Kuo A."/>
            <person name="Mondo S."/>
            <person name="Pangilinan J."/>
            <person name="Riley R."/>
            <person name="LaButti K."/>
            <person name="Andreopoulos B."/>
            <person name="Lipzen A."/>
            <person name="Chen C."/>
            <person name="Yan M."/>
            <person name="Daum C."/>
            <person name="Ng V."/>
            <person name="Clum A."/>
            <person name="Steindorff A."/>
            <person name="Ohm R.A."/>
            <person name="Martin F."/>
            <person name="Silar P."/>
            <person name="Natvig D.O."/>
            <person name="Lalanne C."/>
            <person name="Gautier V."/>
            <person name="Ament-Velasquez S.L."/>
            <person name="Kruys A."/>
            <person name="Hutchinson M.I."/>
            <person name="Powell A.J."/>
            <person name="Barry K."/>
            <person name="Miller A.N."/>
            <person name="Grigoriev I.V."/>
            <person name="Debuchy R."/>
            <person name="Gladieux P."/>
            <person name="Hiltunen Thoren M."/>
            <person name="Johannesson H."/>
        </authorList>
    </citation>
    <scope>NUCLEOTIDE SEQUENCE</scope>
    <source>
        <strain evidence="3">CBS 315.58</strain>
    </source>
</reference>
<evidence type="ECO:0000313" key="3">
    <source>
        <dbReference type="EMBL" id="KAK4204696.1"/>
    </source>
</evidence>
<dbReference type="InterPro" id="IPR003593">
    <property type="entry name" value="AAA+_ATPase"/>
</dbReference>
<dbReference type="SMART" id="SM00382">
    <property type="entry name" value="AAA"/>
    <property type="match status" value="1"/>
</dbReference>
<sequence>MRRPVYRATDDRYSSTGSSEFSDAPGPRRPYRYPRPRRAASRSPQDSQVPPGKPQRVVVKRNVVTTYRDRRGDLQSRTHEDDPKEPQRFSDPRTEAPSISVCRELNERGDLWRRTIQVDSWSYYGYLQAAEKFALHATWQSSGIIFAEPFVELFFRQKALRNLHNAANSDPDALAKTPEERYDVEITGHILHFLENDAADIGNRLEAMAAATAKTSVQFIDLWMLYPPGTLVFELPLGDEPRCFMVDSVTFEKPEVTDSLKLSALSPLVLHCWAIDYDGVAFGRREHTLTIKYFPDSIEISTLLYQPERFLEDSHKKTLKAQLKSRGQAFWDMQGHSFREVHGLSKDGSLTRVMVDRKTYGSLFSTWVNPTTTAAGLSHWDPREGVDIRDELASNMATIGGVTNSNRGGFSDLGFPSKAFVGLGTWYNEYDVIDPSQSPDELTLLLCPKTVHAFSLREKAWFEYDVSNLKPVEFRENAWSRLVLNSEYKDIIRAMVRSYLGNKTQFQDLVAGKGVGLVVLMHGPPGVGKTLTAECVAEAFQKPLYMVTAGDLGTDAETLEKKLQTIFNYAVSWNAILLLDEADIFLQDRDYDNLQRNALVSIFLRTLEYFNGIMFLTSNRVGAFDQAFQSRIHITIGMPEFDEQLRKEVWSIFIKDLGRKRSDGSPPILTKDECRELGREVIASWAREPLNGRQIRNCVRSALALAEDKGVKPNVGHFNTVIRLGNAFTTYMKRLQKVESDEIAQIKGDRLAVMRDMMRESTAGSSSSARAETDDVL</sequence>
<dbReference type="GO" id="GO:0016887">
    <property type="term" value="F:ATP hydrolysis activity"/>
    <property type="evidence" value="ECO:0007669"/>
    <property type="project" value="InterPro"/>
</dbReference>
<dbReference type="Proteomes" id="UP001303160">
    <property type="component" value="Unassembled WGS sequence"/>
</dbReference>
<dbReference type="Pfam" id="PF23232">
    <property type="entry name" value="AAA_lid_13"/>
    <property type="match status" value="1"/>
</dbReference>
<dbReference type="GO" id="GO:0005524">
    <property type="term" value="F:ATP binding"/>
    <property type="evidence" value="ECO:0007669"/>
    <property type="project" value="InterPro"/>
</dbReference>
<dbReference type="InterPro" id="IPR027417">
    <property type="entry name" value="P-loop_NTPase"/>
</dbReference>
<feature type="compositionally biased region" description="Basic and acidic residues" evidence="1">
    <location>
        <begin position="67"/>
        <end position="94"/>
    </location>
</feature>
<evidence type="ECO:0000313" key="4">
    <source>
        <dbReference type="Proteomes" id="UP001303160"/>
    </source>
</evidence>